<accession>A0ABV8CUN6</accession>
<dbReference type="InterPro" id="IPR050873">
    <property type="entry name" value="V-ATPase_V0D/AC39_subunit"/>
</dbReference>
<keyword evidence="3" id="KW-0406">Ion transport</keyword>
<dbReference type="InterPro" id="IPR002843">
    <property type="entry name" value="ATPase_V0-cplx_csu/dsu"/>
</dbReference>
<gene>
    <name evidence="4" type="ORF">ACFORF_04125</name>
</gene>
<dbReference type="SUPFAM" id="SSF103486">
    <property type="entry name" value="V-type ATP synthase subunit C"/>
    <property type="match status" value="1"/>
</dbReference>
<dbReference type="PANTHER" id="PTHR38682">
    <property type="entry name" value="V-TYPE ATP SYNTHASE SUBUNIT C"/>
    <property type="match status" value="1"/>
</dbReference>
<proteinExistence type="inferred from homology"/>
<evidence type="ECO:0000313" key="5">
    <source>
        <dbReference type="Proteomes" id="UP001595807"/>
    </source>
</evidence>
<evidence type="ECO:0000313" key="4">
    <source>
        <dbReference type="EMBL" id="MFC3927800.1"/>
    </source>
</evidence>
<dbReference type="InterPro" id="IPR035067">
    <property type="entry name" value="V-type_ATPase_csu/dsu"/>
</dbReference>
<organism evidence="4 5">
    <name type="scientific">Streptococcus caprae</name>
    <dbReference type="NCBI Taxonomy" id="1640501"/>
    <lineage>
        <taxon>Bacteria</taxon>
        <taxon>Bacillati</taxon>
        <taxon>Bacillota</taxon>
        <taxon>Bacilli</taxon>
        <taxon>Lactobacillales</taxon>
        <taxon>Streptococcaceae</taxon>
        <taxon>Streptococcus</taxon>
    </lineage>
</organism>
<keyword evidence="5" id="KW-1185">Reference proteome</keyword>
<evidence type="ECO:0000256" key="2">
    <source>
        <dbReference type="ARBA" id="ARBA00022448"/>
    </source>
</evidence>
<evidence type="ECO:0000256" key="1">
    <source>
        <dbReference type="ARBA" id="ARBA00006709"/>
    </source>
</evidence>
<dbReference type="Gene3D" id="1.10.132.50">
    <property type="entry name" value="ATP synthase (C/AC39) subunit, domain 3"/>
    <property type="match status" value="1"/>
</dbReference>
<dbReference type="RefSeq" id="WP_380425764.1">
    <property type="nucleotide sequence ID" value="NZ_JBHRZV010000029.1"/>
</dbReference>
<name>A0ABV8CUN6_9STRE</name>
<dbReference type="InterPro" id="IPR044911">
    <property type="entry name" value="V-type_ATPase_csu/dsu_dom_3"/>
</dbReference>
<comment type="caution">
    <text evidence="4">The sequence shown here is derived from an EMBL/GenBank/DDBJ whole genome shotgun (WGS) entry which is preliminary data.</text>
</comment>
<dbReference type="PANTHER" id="PTHR38682:SF1">
    <property type="entry name" value="V-TYPE ATP SYNTHASE SUBUNIT C"/>
    <property type="match status" value="1"/>
</dbReference>
<protein>
    <submittedName>
        <fullName evidence="4">V-type ATPase subunit</fullName>
    </submittedName>
</protein>
<dbReference type="InterPro" id="IPR036079">
    <property type="entry name" value="ATPase_csu/dsu_sf"/>
</dbReference>
<evidence type="ECO:0000256" key="3">
    <source>
        <dbReference type="ARBA" id="ARBA00023065"/>
    </source>
</evidence>
<reference evidence="5" key="1">
    <citation type="journal article" date="2019" name="Int. J. Syst. Evol. Microbiol.">
        <title>The Global Catalogue of Microorganisms (GCM) 10K type strain sequencing project: providing services to taxonomists for standard genome sequencing and annotation.</title>
        <authorList>
            <consortium name="The Broad Institute Genomics Platform"/>
            <consortium name="The Broad Institute Genome Sequencing Center for Infectious Disease"/>
            <person name="Wu L."/>
            <person name="Ma J."/>
        </authorList>
    </citation>
    <scope>NUCLEOTIDE SEQUENCE [LARGE SCALE GENOMIC DNA]</scope>
    <source>
        <strain evidence="5">CCUG 67170</strain>
    </source>
</reference>
<comment type="similarity">
    <text evidence="1">Belongs to the V-ATPase V0D/AC39 subunit family.</text>
</comment>
<keyword evidence="2" id="KW-0813">Transport</keyword>
<dbReference type="Proteomes" id="UP001595807">
    <property type="component" value="Unassembled WGS sequence"/>
</dbReference>
<sequence length="336" mass="38703">MDSTLFSQINTTISVRESRLLTPEQFQALLQAKDNDACAQVLQGTVYQLEAQDLSDLNKIETALMKQLFHDYKWAVQEAPVKEVVQLFSLRYTYHNLKVLLKAKAREASLNHLLIPIGAYSLEALEHLVVTLSDDMVPSFMQEEVLATWNEFQDYHDVRVIEIGMDLAYFKHLKRLLDVLDEPEFEQLVTLMIDFYNMTTVKRGLDQGKPRSFIYQLVSDEGTQNGKGYRKLIENTELASWFNQVNPDSFAMDLKTYEEAMAAGTITSAQLEYLHDVLIFKLLDQARYQADSPLALARYLFGKELEVKNLRLILAGRDNNLSEEQITERMRPIYGQ</sequence>
<dbReference type="Gene3D" id="1.20.1690.10">
    <property type="entry name" value="V-type ATP synthase subunit C domain"/>
    <property type="match status" value="2"/>
</dbReference>
<dbReference type="EMBL" id="JBHRZV010000029">
    <property type="protein sequence ID" value="MFC3927800.1"/>
    <property type="molecule type" value="Genomic_DNA"/>
</dbReference>
<dbReference type="Pfam" id="PF01992">
    <property type="entry name" value="vATP-synt_AC39"/>
    <property type="match status" value="1"/>
</dbReference>